<sequence length="224" mass="24800">MIKSVSQYIHNESPGDGTVAEESATSEQQPAQKISKPSSPKSVPPDRFGIQSSADSFRDRLESGGKKTKKEKRPSIYSYISQRLSFRNVASNKRHSLPVEIENSPTDETYHPSSAVIAVSTASSFSDSKQRPVKKSTVAGRNDRTLRRSISNAPRSDSESSIASAESMYNHSMLVVEITENNVKKYYVVPPGMEKISKVKKLLKKGKKLHIFNEHTFVSTKIPG</sequence>
<dbReference type="WBParaSite" id="SBAD_0001000101-mRNA-1">
    <property type="protein sequence ID" value="SBAD_0001000101-mRNA-1"/>
    <property type="gene ID" value="SBAD_0001000101"/>
</dbReference>
<evidence type="ECO:0000313" key="2">
    <source>
        <dbReference type="EMBL" id="VDP24653.1"/>
    </source>
</evidence>
<feature type="region of interest" description="Disordered" evidence="1">
    <location>
        <begin position="1"/>
        <end position="77"/>
    </location>
</feature>
<dbReference type="OrthoDB" id="9976063at2759"/>
<dbReference type="EMBL" id="UZAM01012994">
    <property type="protein sequence ID" value="VDP24653.1"/>
    <property type="molecule type" value="Genomic_DNA"/>
</dbReference>
<accession>A0A183J1A5</accession>
<feature type="compositionally biased region" description="Polar residues" evidence="1">
    <location>
        <begin position="1"/>
        <end position="10"/>
    </location>
</feature>
<keyword evidence="3" id="KW-1185">Reference proteome</keyword>
<protein>
    <submittedName>
        <fullName evidence="4">BRCT domain-containing protein</fullName>
    </submittedName>
</protein>
<evidence type="ECO:0000313" key="3">
    <source>
        <dbReference type="Proteomes" id="UP000270296"/>
    </source>
</evidence>
<dbReference type="Proteomes" id="UP000270296">
    <property type="component" value="Unassembled WGS sequence"/>
</dbReference>
<dbReference type="PANTHER" id="PTHR21119">
    <property type="entry name" value="C2 DOMAIN-CONTAINING PROTEIN"/>
    <property type="match status" value="1"/>
</dbReference>
<gene>
    <name evidence="2" type="ORF">SBAD_LOCUS9652</name>
</gene>
<feature type="region of interest" description="Disordered" evidence="1">
    <location>
        <begin position="121"/>
        <end position="163"/>
    </location>
</feature>
<reference evidence="2 3" key="2">
    <citation type="submission" date="2018-11" db="EMBL/GenBank/DDBJ databases">
        <authorList>
            <consortium name="Pathogen Informatics"/>
        </authorList>
    </citation>
    <scope>NUCLEOTIDE SEQUENCE [LARGE SCALE GENOMIC DNA]</scope>
</reference>
<name>A0A183J1A5_9BILA</name>
<dbReference type="AlphaFoldDB" id="A0A183J1A5"/>
<dbReference type="InterPro" id="IPR039934">
    <property type="entry name" value="C2CD2/C2CD2L"/>
</dbReference>
<proteinExistence type="predicted"/>
<feature type="compositionally biased region" description="Basic and acidic residues" evidence="1">
    <location>
        <begin position="56"/>
        <end position="65"/>
    </location>
</feature>
<feature type="compositionally biased region" description="Low complexity" evidence="1">
    <location>
        <begin position="28"/>
        <end position="41"/>
    </location>
</feature>
<reference evidence="4" key="1">
    <citation type="submission" date="2016-06" db="UniProtKB">
        <authorList>
            <consortium name="WormBaseParasite"/>
        </authorList>
    </citation>
    <scope>IDENTIFICATION</scope>
</reference>
<organism evidence="4">
    <name type="scientific">Soboliphyme baturini</name>
    <dbReference type="NCBI Taxonomy" id="241478"/>
    <lineage>
        <taxon>Eukaryota</taxon>
        <taxon>Metazoa</taxon>
        <taxon>Ecdysozoa</taxon>
        <taxon>Nematoda</taxon>
        <taxon>Enoplea</taxon>
        <taxon>Dorylaimia</taxon>
        <taxon>Dioctophymatida</taxon>
        <taxon>Dioctophymatoidea</taxon>
        <taxon>Soboliphymatidae</taxon>
        <taxon>Soboliphyme</taxon>
    </lineage>
</organism>
<evidence type="ECO:0000256" key="1">
    <source>
        <dbReference type="SAM" id="MobiDB-lite"/>
    </source>
</evidence>
<evidence type="ECO:0000313" key="4">
    <source>
        <dbReference type="WBParaSite" id="SBAD_0001000101-mRNA-1"/>
    </source>
</evidence>
<dbReference type="PANTHER" id="PTHR21119:SF5">
    <property type="entry name" value="C2 DOMAIN-CONTAINING PROTEIN"/>
    <property type="match status" value="1"/>
</dbReference>